<dbReference type="AlphaFoldDB" id="A0A1L4A0D0"/>
<evidence type="ECO:0000313" key="1">
    <source>
        <dbReference type="EMBL" id="API61325.1"/>
    </source>
</evidence>
<keyword evidence="1" id="KW-0614">Plasmid</keyword>
<dbReference type="KEGG" id="sphj:BSL82_17975"/>
<sequence>MLSAMIENRPGATLAAKKNRCFPGFPTMPIPRLRGFRRSWTQIQPSAKARKQPPHGHCRFVYANQVALNR</sequence>
<protein>
    <submittedName>
        <fullName evidence="1">Uncharacterized protein</fullName>
    </submittedName>
</protein>
<organism evidence="1 2">
    <name type="scientific">Tardibacter chloracetimidivorans</name>
    <dbReference type="NCBI Taxonomy" id="1921510"/>
    <lineage>
        <taxon>Bacteria</taxon>
        <taxon>Pseudomonadati</taxon>
        <taxon>Pseudomonadota</taxon>
        <taxon>Alphaproteobacteria</taxon>
        <taxon>Sphingomonadales</taxon>
        <taxon>Sphingomonadaceae</taxon>
        <taxon>Tardibacter</taxon>
    </lineage>
</organism>
<name>A0A1L4A0D0_9SPHN</name>
<reference evidence="1 2" key="1">
    <citation type="submission" date="2016-11" db="EMBL/GenBank/DDBJ databases">
        <title>Complete Genome Sequence of alachlor-degrading Sphingomonas sp. strain JJ-A5.</title>
        <authorList>
            <person name="Lee H."/>
            <person name="Ka J.-O."/>
        </authorList>
    </citation>
    <scope>NUCLEOTIDE SEQUENCE [LARGE SCALE GENOMIC DNA]</scope>
    <source>
        <strain evidence="1 2">JJ-A5</strain>
        <plasmid evidence="2">phsl1</plasmid>
    </source>
</reference>
<keyword evidence="2" id="KW-1185">Reference proteome</keyword>
<geneLocation type="plasmid" evidence="2">
    <name>phsl1</name>
</geneLocation>
<proteinExistence type="predicted"/>
<accession>A0A1L4A0D0</accession>
<evidence type="ECO:0000313" key="2">
    <source>
        <dbReference type="Proteomes" id="UP000182063"/>
    </source>
</evidence>
<dbReference type="EMBL" id="CP018222">
    <property type="protein sequence ID" value="API61325.1"/>
    <property type="molecule type" value="Genomic_DNA"/>
</dbReference>
<dbReference type="Proteomes" id="UP000182063">
    <property type="component" value="Plasmid pHSL1"/>
</dbReference>
<gene>
    <name evidence="1" type="ORF">BSL82_17975</name>
</gene>